<dbReference type="PROSITE" id="PS51078">
    <property type="entry name" value="ICLR_ED"/>
    <property type="match status" value="2"/>
</dbReference>
<evidence type="ECO:0000256" key="2">
    <source>
        <dbReference type="ARBA" id="ARBA00023125"/>
    </source>
</evidence>
<keyword evidence="3" id="KW-0804">Transcription</keyword>
<dbReference type="EMBL" id="CP000542">
    <property type="protein sequence ID" value="ABM58243.1"/>
    <property type="molecule type" value="Genomic_DNA"/>
</dbReference>
<accession>A1WKT6</accession>
<proteinExistence type="predicted"/>
<gene>
    <name evidence="6" type="ordered locus">Veis_2498</name>
</gene>
<sequence>MAGTVATASGRCSISKCVLWYEIITKNWARARAASPVRGCARFGMRQATAGMNGGDERRGWFAHRGRGVVQPQARIFLLHRCGGVCHGNDMDHTLGLSLPMSAACPPRDPRFATTLAHGLALLEAFDATHAGLTNKELAERSGLSKATVSRLSLTLQAHGLLECGPGERRHRLASAALTLGYPLLAGLGIRREARWGMKQLADELGGSVSLGLRERARMIYVETSRSSNPMAFCPDVGAALPMLQTAMGRAWLAAAPEALRREVLALLRRHLPAAWAQWCGSVGPAIEHLQRHGFCVSHADWQSDVYAVAVPLNAPADAEPLVINCGVPIRSLRPGELQSRVAPRLMALARRIEAHWRAATQPAMPVALPLEVAHGAVSGTVSHAHTLSRGLDLLQCFRPGEVQLGHAELTRRLRLPGPIVVRLTHTLGALGYLRRGAAGSGYRLGAATVALGYPLLAHLRARQLARPGMMALSERVGGAVSLGFRHRSSMVYVESAWRGDARLVPPDIGTPLPMLSSAMGRAWLAHASAAQRCAVLNQLRVQDPASHARYAPDIEQARQDLARKAYCSTRGDVRKDVYAFAVPFSRPVDGLQLVMNCGVLAARFSFAQAERQVAQPLCELVRQVEAALGLRAAQ</sequence>
<protein>
    <submittedName>
        <fullName evidence="6">Regulatory proteins, IclR</fullName>
    </submittedName>
</protein>
<keyword evidence="1" id="KW-0805">Transcription regulation</keyword>
<dbReference type="InterPro" id="IPR014757">
    <property type="entry name" value="Tscrpt_reg_IclR_C"/>
</dbReference>
<feature type="domain" description="IclR-ED" evidence="5">
    <location>
        <begin position="448"/>
        <end position="631"/>
    </location>
</feature>
<evidence type="ECO:0000313" key="7">
    <source>
        <dbReference type="Proteomes" id="UP000000374"/>
    </source>
</evidence>
<dbReference type="PANTHER" id="PTHR30136:SF33">
    <property type="entry name" value="TRANSCRIPTIONAL REGULATORY PROTEIN"/>
    <property type="match status" value="1"/>
</dbReference>
<dbReference type="InterPro" id="IPR036388">
    <property type="entry name" value="WH-like_DNA-bd_sf"/>
</dbReference>
<dbReference type="GO" id="GO:0003700">
    <property type="term" value="F:DNA-binding transcription factor activity"/>
    <property type="evidence" value="ECO:0007669"/>
    <property type="project" value="TreeGrafter"/>
</dbReference>
<feature type="domain" description="IclR-ED" evidence="5">
    <location>
        <begin position="176"/>
        <end position="359"/>
    </location>
</feature>
<feature type="domain" description="HTH iclR-type" evidence="4">
    <location>
        <begin position="385"/>
        <end position="447"/>
    </location>
</feature>
<evidence type="ECO:0000256" key="1">
    <source>
        <dbReference type="ARBA" id="ARBA00023015"/>
    </source>
</evidence>
<dbReference type="Proteomes" id="UP000000374">
    <property type="component" value="Chromosome"/>
</dbReference>
<feature type="domain" description="HTH iclR-type" evidence="4">
    <location>
        <begin position="113"/>
        <end position="175"/>
    </location>
</feature>
<dbReference type="Gene3D" id="1.10.10.10">
    <property type="entry name" value="Winged helix-like DNA-binding domain superfamily/Winged helix DNA-binding domain"/>
    <property type="match status" value="2"/>
</dbReference>
<keyword evidence="7" id="KW-1185">Reference proteome</keyword>
<name>A1WKT6_VEREI</name>
<dbReference type="Gene3D" id="3.30.450.40">
    <property type="match status" value="2"/>
</dbReference>
<organism evidence="6 7">
    <name type="scientific">Verminephrobacter eiseniae (strain EF01-2)</name>
    <dbReference type="NCBI Taxonomy" id="391735"/>
    <lineage>
        <taxon>Bacteria</taxon>
        <taxon>Pseudomonadati</taxon>
        <taxon>Pseudomonadota</taxon>
        <taxon>Betaproteobacteria</taxon>
        <taxon>Burkholderiales</taxon>
        <taxon>Comamonadaceae</taxon>
        <taxon>Verminephrobacter</taxon>
    </lineage>
</organism>
<dbReference type="InterPro" id="IPR036390">
    <property type="entry name" value="WH_DNA-bd_sf"/>
</dbReference>
<dbReference type="SUPFAM" id="SSF46785">
    <property type="entry name" value="Winged helix' DNA-binding domain"/>
    <property type="match status" value="2"/>
</dbReference>
<dbReference type="Pfam" id="PF01614">
    <property type="entry name" value="IclR_C"/>
    <property type="match status" value="2"/>
</dbReference>
<dbReference type="eggNOG" id="COG1414">
    <property type="taxonomic scope" value="Bacteria"/>
</dbReference>
<dbReference type="PROSITE" id="PS51077">
    <property type="entry name" value="HTH_ICLR"/>
    <property type="match status" value="2"/>
</dbReference>
<dbReference type="InterPro" id="IPR005471">
    <property type="entry name" value="Tscrpt_reg_IclR_N"/>
</dbReference>
<dbReference type="SUPFAM" id="SSF55781">
    <property type="entry name" value="GAF domain-like"/>
    <property type="match status" value="2"/>
</dbReference>
<dbReference type="GO" id="GO:0045892">
    <property type="term" value="P:negative regulation of DNA-templated transcription"/>
    <property type="evidence" value="ECO:0007669"/>
    <property type="project" value="TreeGrafter"/>
</dbReference>
<dbReference type="PANTHER" id="PTHR30136">
    <property type="entry name" value="HELIX-TURN-HELIX TRANSCRIPTIONAL REGULATOR, ICLR FAMILY"/>
    <property type="match status" value="1"/>
</dbReference>
<dbReference type="AlphaFoldDB" id="A1WKT6"/>
<reference evidence="7" key="1">
    <citation type="submission" date="2006-12" db="EMBL/GenBank/DDBJ databases">
        <title>Complete sequence of chromosome 1 of Verminephrobacter eiseniae EF01-2.</title>
        <authorList>
            <person name="Copeland A."/>
            <person name="Lucas S."/>
            <person name="Lapidus A."/>
            <person name="Barry K."/>
            <person name="Detter J.C."/>
            <person name="Glavina del Rio T."/>
            <person name="Dalin E."/>
            <person name="Tice H."/>
            <person name="Pitluck S."/>
            <person name="Chertkov O."/>
            <person name="Brettin T."/>
            <person name="Bruce D."/>
            <person name="Han C."/>
            <person name="Tapia R."/>
            <person name="Gilna P."/>
            <person name="Schmutz J."/>
            <person name="Larimer F."/>
            <person name="Land M."/>
            <person name="Hauser L."/>
            <person name="Kyrpides N."/>
            <person name="Kim E."/>
            <person name="Stahl D."/>
            <person name="Richardson P."/>
        </authorList>
    </citation>
    <scope>NUCLEOTIDE SEQUENCE [LARGE SCALE GENOMIC DNA]</scope>
    <source>
        <strain evidence="7">EF01-2</strain>
    </source>
</reference>
<dbReference type="GO" id="GO:0003677">
    <property type="term" value="F:DNA binding"/>
    <property type="evidence" value="ECO:0007669"/>
    <property type="project" value="UniProtKB-KW"/>
</dbReference>
<dbReference type="SMART" id="SM00346">
    <property type="entry name" value="HTH_ICLR"/>
    <property type="match status" value="2"/>
</dbReference>
<evidence type="ECO:0000259" key="4">
    <source>
        <dbReference type="PROSITE" id="PS51077"/>
    </source>
</evidence>
<dbReference type="STRING" id="391735.Veis_2498"/>
<dbReference type="Pfam" id="PF09339">
    <property type="entry name" value="HTH_IclR"/>
    <property type="match status" value="2"/>
</dbReference>
<dbReference type="InterPro" id="IPR029016">
    <property type="entry name" value="GAF-like_dom_sf"/>
</dbReference>
<keyword evidence="2" id="KW-0238">DNA-binding</keyword>
<dbReference type="KEGG" id="vei:Veis_2498"/>
<evidence type="ECO:0000313" key="6">
    <source>
        <dbReference type="EMBL" id="ABM58243.1"/>
    </source>
</evidence>
<evidence type="ECO:0000259" key="5">
    <source>
        <dbReference type="PROSITE" id="PS51078"/>
    </source>
</evidence>
<evidence type="ECO:0000256" key="3">
    <source>
        <dbReference type="ARBA" id="ARBA00023163"/>
    </source>
</evidence>
<dbReference type="HOGENOM" id="CLU_505957_0_0_4"/>
<dbReference type="InterPro" id="IPR050707">
    <property type="entry name" value="HTH_MetabolicPath_Reg"/>
</dbReference>